<dbReference type="PANTHER" id="PTHR34822">
    <property type="entry name" value="GRPB DOMAIN PROTEIN (AFU_ORTHOLOGUE AFUA_1G01530)"/>
    <property type="match status" value="1"/>
</dbReference>
<dbReference type="Pfam" id="PF04229">
    <property type="entry name" value="GrpB"/>
    <property type="match status" value="1"/>
</dbReference>
<dbReference type="InterPro" id="IPR043519">
    <property type="entry name" value="NT_sf"/>
</dbReference>
<dbReference type="Proteomes" id="UP001595882">
    <property type="component" value="Unassembled WGS sequence"/>
</dbReference>
<evidence type="ECO:0000313" key="2">
    <source>
        <dbReference type="Proteomes" id="UP001595882"/>
    </source>
</evidence>
<accession>A0ABV8X0Q4</accession>
<organism evidence="1 2">
    <name type="scientific">Gracilibacillus xinjiangensis</name>
    <dbReference type="NCBI Taxonomy" id="1193282"/>
    <lineage>
        <taxon>Bacteria</taxon>
        <taxon>Bacillati</taxon>
        <taxon>Bacillota</taxon>
        <taxon>Bacilli</taxon>
        <taxon>Bacillales</taxon>
        <taxon>Bacillaceae</taxon>
        <taxon>Gracilibacillus</taxon>
    </lineage>
</organism>
<dbReference type="InterPro" id="IPR007344">
    <property type="entry name" value="GrpB/CoaE"/>
</dbReference>
<dbReference type="EMBL" id="JBHSDT010000008">
    <property type="protein sequence ID" value="MFC4403839.1"/>
    <property type="molecule type" value="Genomic_DNA"/>
</dbReference>
<comment type="caution">
    <text evidence="1">The sequence shown here is derived from an EMBL/GenBank/DDBJ whole genome shotgun (WGS) entry which is preliminary data.</text>
</comment>
<dbReference type="RefSeq" id="WP_390252369.1">
    <property type="nucleotide sequence ID" value="NZ_JBHSDT010000008.1"/>
</dbReference>
<dbReference type="Gene3D" id="3.30.460.10">
    <property type="entry name" value="Beta Polymerase, domain 2"/>
    <property type="match status" value="1"/>
</dbReference>
<proteinExistence type="predicted"/>
<evidence type="ECO:0000313" key="1">
    <source>
        <dbReference type="EMBL" id="MFC4403839.1"/>
    </source>
</evidence>
<reference evidence="2" key="1">
    <citation type="journal article" date="2019" name="Int. J. Syst. Evol. Microbiol.">
        <title>The Global Catalogue of Microorganisms (GCM) 10K type strain sequencing project: providing services to taxonomists for standard genome sequencing and annotation.</title>
        <authorList>
            <consortium name="The Broad Institute Genomics Platform"/>
            <consortium name="The Broad Institute Genome Sequencing Center for Infectious Disease"/>
            <person name="Wu L."/>
            <person name="Ma J."/>
        </authorList>
    </citation>
    <scope>NUCLEOTIDE SEQUENCE [LARGE SCALE GENOMIC DNA]</scope>
    <source>
        <strain evidence="2">CCUG 37865</strain>
    </source>
</reference>
<sequence length="55" mass="6593">MVDQHIFFRDYLNDHPEAAKEYGALKKKLAFTFPNDESAYTNEKKKFVDEILNRR</sequence>
<dbReference type="SUPFAM" id="SSF81301">
    <property type="entry name" value="Nucleotidyltransferase"/>
    <property type="match status" value="1"/>
</dbReference>
<protein>
    <submittedName>
        <fullName evidence="1">GrpB family protein</fullName>
    </submittedName>
</protein>
<gene>
    <name evidence="1" type="ORF">ACFOY7_12235</name>
</gene>
<dbReference type="PANTHER" id="PTHR34822:SF1">
    <property type="entry name" value="GRPB FAMILY PROTEIN"/>
    <property type="match status" value="1"/>
</dbReference>
<name>A0ABV8X0Q4_9BACI</name>
<keyword evidence="2" id="KW-1185">Reference proteome</keyword>